<name>A0ACC0CYQ1_9PEZI</name>
<gene>
    <name evidence="1" type="ORF">F4821DRAFT_260756</name>
</gene>
<protein>
    <submittedName>
        <fullName evidence="1">Uncharacterized protein</fullName>
    </submittedName>
</protein>
<evidence type="ECO:0000313" key="1">
    <source>
        <dbReference type="EMBL" id="KAI6085621.1"/>
    </source>
</evidence>
<keyword evidence="2" id="KW-1185">Reference proteome</keyword>
<proteinExistence type="predicted"/>
<accession>A0ACC0CYQ1</accession>
<reference evidence="1 2" key="1">
    <citation type="journal article" date="2022" name="New Phytol.">
        <title>Ecological generalism drives hyperdiversity of secondary metabolite gene clusters in xylarialean endophytes.</title>
        <authorList>
            <person name="Franco M.E.E."/>
            <person name="Wisecaver J.H."/>
            <person name="Arnold A.E."/>
            <person name="Ju Y.M."/>
            <person name="Slot J.C."/>
            <person name="Ahrendt S."/>
            <person name="Moore L.P."/>
            <person name="Eastman K.E."/>
            <person name="Scott K."/>
            <person name="Konkel Z."/>
            <person name="Mondo S.J."/>
            <person name="Kuo A."/>
            <person name="Hayes R.D."/>
            <person name="Haridas S."/>
            <person name="Andreopoulos B."/>
            <person name="Riley R."/>
            <person name="LaButti K."/>
            <person name="Pangilinan J."/>
            <person name="Lipzen A."/>
            <person name="Amirebrahimi M."/>
            <person name="Yan J."/>
            <person name="Adam C."/>
            <person name="Keymanesh K."/>
            <person name="Ng V."/>
            <person name="Louie K."/>
            <person name="Northen T."/>
            <person name="Drula E."/>
            <person name="Henrissat B."/>
            <person name="Hsieh H.M."/>
            <person name="Youens-Clark K."/>
            <person name="Lutzoni F."/>
            <person name="Miadlikowska J."/>
            <person name="Eastwood D.C."/>
            <person name="Hamelin R.C."/>
            <person name="Grigoriev I.V."/>
            <person name="U'Ren J.M."/>
        </authorList>
    </citation>
    <scope>NUCLEOTIDE SEQUENCE [LARGE SCALE GENOMIC DNA]</scope>
    <source>
        <strain evidence="1 2">ER1909</strain>
    </source>
</reference>
<sequence length="729" mass="84869">MNSSATGSGYNNPPSGYWVRDASGRPLYWWSQERQREWELQRAREEEWQYHQQPAPLMRQQVPAYSNGPFPHPSAYPDPAYSMNYDDRRSSQIDYLREHYENIHQHHGSYYGSQYSHGNDQATGSTIEPRGRHSSRDSQSSTSRSRRRGERSSRHSGQTEWKTSHLKDRKEVPEKDYHELQPDGHGSLEREHQHKPNVGQKIQKVEGSPDHRTEDEMKVKERVATPPRRPATPFTATCESVVDEGEPKQQEPKQQLIKHEEKRVKFTTEPPKVFYQRSPSEYDDTSTIVGSPITAFPTTKSSAIESTLAYAATVEYKDDKQPRTDKRASHSVEKRASYERVSFDTDLKEPQHTSNASFVDRVRAQSTTDANLTKEKIRPADTKVDAKVDATKSRRTETPHPISISVENRNYETPRVAPQPQPRPPPRPPTAAPHPRGFRISEPSDPRPLRPVPDITRPSAPFMGDPSTQASRARPSSYQAHGRSQHEHEKRHSDQPSRSHAPTVRPSSYQPHSRSQHENRHSDQPRYRHVDDPKNPPRRHSDERDDSRRHSDDPKTHDNSRRHSDNAKKHDDSRRYSDDPRKHENPRRHRRLDLDMYLREQEKLPRHEQLKMQERRLQQQPQRGSMSSDDFEEGLLELDRTAGKVFPRMRSDESMRVADGFERFEDSTTAAFLEDQQRRMNNTQPQPVVRRHHSSLDSEEEEEQAMRTMDEKMKGGKGWLKNMQKRFLK</sequence>
<organism evidence="1 2">
    <name type="scientific">Hypoxylon rubiginosum</name>
    <dbReference type="NCBI Taxonomy" id="110542"/>
    <lineage>
        <taxon>Eukaryota</taxon>
        <taxon>Fungi</taxon>
        <taxon>Dikarya</taxon>
        <taxon>Ascomycota</taxon>
        <taxon>Pezizomycotina</taxon>
        <taxon>Sordariomycetes</taxon>
        <taxon>Xylariomycetidae</taxon>
        <taxon>Xylariales</taxon>
        <taxon>Hypoxylaceae</taxon>
        <taxon>Hypoxylon</taxon>
    </lineage>
</organism>
<dbReference type="Proteomes" id="UP001497680">
    <property type="component" value="Unassembled WGS sequence"/>
</dbReference>
<dbReference type="EMBL" id="MU394323">
    <property type="protein sequence ID" value="KAI6085621.1"/>
    <property type="molecule type" value="Genomic_DNA"/>
</dbReference>
<comment type="caution">
    <text evidence="1">The sequence shown here is derived from an EMBL/GenBank/DDBJ whole genome shotgun (WGS) entry which is preliminary data.</text>
</comment>
<evidence type="ECO:0000313" key="2">
    <source>
        <dbReference type="Proteomes" id="UP001497680"/>
    </source>
</evidence>